<name>A0A3P7IXG0_STRVU</name>
<protein>
    <submittedName>
        <fullName evidence="1">Uncharacterized protein</fullName>
    </submittedName>
</protein>
<organism evidence="1 2">
    <name type="scientific">Strongylus vulgaris</name>
    <name type="common">Blood worm</name>
    <dbReference type="NCBI Taxonomy" id="40348"/>
    <lineage>
        <taxon>Eukaryota</taxon>
        <taxon>Metazoa</taxon>
        <taxon>Ecdysozoa</taxon>
        <taxon>Nematoda</taxon>
        <taxon>Chromadorea</taxon>
        <taxon>Rhabditida</taxon>
        <taxon>Rhabditina</taxon>
        <taxon>Rhabditomorpha</taxon>
        <taxon>Strongyloidea</taxon>
        <taxon>Strongylidae</taxon>
        <taxon>Strongylus</taxon>
    </lineage>
</organism>
<dbReference type="AlphaFoldDB" id="A0A3P7IXG0"/>
<evidence type="ECO:0000313" key="2">
    <source>
        <dbReference type="Proteomes" id="UP000270094"/>
    </source>
</evidence>
<keyword evidence="2" id="KW-1185">Reference proteome</keyword>
<evidence type="ECO:0000313" key="1">
    <source>
        <dbReference type="EMBL" id="VDM72603.1"/>
    </source>
</evidence>
<proteinExistence type="predicted"/>
<reference evidence="1 2" key="1">
    <citation type="submission" date="2018-11" db="EMBL/GenBank/DDBJ databases">
        <authorList>
            <consortium name="Pathogen Informatics"/>
        </authorList>
    </citation>
    <scope>NUCLEOTIDE SEQUENCE [LARGE SCALE GENOMIC DNA]</scope>
</reference>
<sequence length="123" mass="13727">MNDKADFRISAMVANEKKVDSSLKSHRNQWLIFRGVRNTAVRRNGMINDAANQSISRAAPTTAALLGFAQLGEESPIEEEFGKKNGEKLGKKILYTKQLINHRIIEADAIDLGIGTVPRKQHR</sequence>
<dbReference type="Proteomes" id="UP000270094">
    <property type="component" value="Unassembled WGS sequence"/>
</dbReference>
<accession>A0A3P7IXG0</accession>
<dbReference type="EMBL" id="UYYB01026211">
    <property type="protein sequence ID" value="VDM72603.1"/>
    <property type="molecule type" value="Genomic_DNA"/>
</dbReference>
<gene>
    <name evidence="1" type="ORF">SVUK_LOCUS7601</name>
</gene>